<dbReference type="Proteomes" id="UP000249016">
    <property type="component" value="Unassembled WGS sequence"/>
</dbReference>
<dbReference type="RefSeq" id="WP_111343309.1">
    <property type="nucleotide sequence ID" value="NZ_QLII01000001.1"/>
</dbReference>
<protein>
    <recommendedName>
        <fullName evidence="3">Universal stress protein</fullName>
    </recommendedName>
</protein>
<accession>A0A327NJ47</accession>
<sequence>MKKALLLTDCSVDLALAVNQWVTNQPDSIDLTVVYAFSLSTDENQPLKAAAHRTAKQEASENLRQWLNCLPTPWPGKIQTETLLGEPELVMRIHLLLRQYNYLLIDHAQQDVLSAFVACKSYIATELQSLNSTEVPIFSPALPQVVHQWLQVA</sequence>
<evidence type="ECO:0000313" key="2">
    <source>
        <dbReference type="Proteomes" id="UP000249016"/>
    </source>
</evidence>
<reference evidence="1 2" key="1">
    <citation type="submission" date="2018-06" db="EMBL/GenBank/DDBJ databases">
        <title>Spirosoma sp. HMF3257 Genome sequencing and assembly.</title>
        <authorList>
            <person name="Kang H."/>
            <person name="Cha I."/>
            <person name="Kim H."/>
            <person name="Kang J."/>
            <person name="Joh K."/>
        </authorList>
    </citation>
    <scope>NUCLEOTIDE SEQUENCE [LARGE SCALE GENOMIC DNA]</scope>
    <source>
        <strain evidence="1 2">HMF3257</strain>
    </source>
</reference>
<name>A0A327NJ47_9BACT</name>
<gene>
    <name evidence="1" type="ORF">HMF3257_15000</name>
</gene>
<dbReference type="EMBL" id="QLII01000001">
    <property type="protein sequence ID" value="RAI75177.1"/>
    <property type="molecule type" value="Genomic_DNA"/>
</dbReference>
<comment type="caution">
    <text evidence="1">The sequence shown here is derived from an EMBL/GenBank/DDBJ whole genome shotgun (WGS) entry which is preliminary data.</text>
</comment>
<evidence type="ECO:0008006" key="3">
    <source>
        <dbReference type="Google" id="ProtNLM"/>
    </source>
</evidence>
<proteinExistence type="predicted"/>
<evidence type="ECO:0000313" key="1">
    <source>
        <dbReference type="EMBL" id="RAI75177.1"/>
    </source>
</evidence>
<dbReference type="OrthoDB" id="962729at2"/>
<keyword evidence="2" id="KW-1185">Reference proteome</keyword>
<dbReference type="AlphaFoldDB" id="A0A327NJ47"/>
<organism evidence="1 2">
    <name type="scientific">Spirosoma telluris</name>
    <dbReference type="NCBI Taxonomy" id="2183553"/>
    <lineage>
        <taxon>Bacteria</taxon>
        <taxon>Pseudomonadati</taxon>
        <taxon>Bacteroidota</taxon>
        <taxon>Cytophagia</taxon>
        <taxon>Cytophagales</taxon>
        <taxon>Cytophagaceae</taxon>
        <taxon>Spirosoma</taxon>
    </lineage>
</organism>